<accession>A0ABD2YFT5</accession>
<dbReference type="Proteomes" id="UP001630127">
    <property type="component" value="Unassembled WGS sequence"/>
</dbReference>
<sequence>MSFRALSYGKQMGSEIKVYQSVLHFRQVLALMIPIMKLQLAFDVLFLSASQLLTAFTVELPQHQPCTFVYHHMLPMTSLNLACLTNLYCITMLFKVIYLDPRPSFAAMVRCCSSIGSFLAPVIEHFAGNIPSCCFYESLI</sequence>
<comment type="caution">
    <text evidence="1">The sequence shown here is derived from an EMBL/GenBank/DDBJ whole genome shotgun (WGS) entry which is preliminary data.</text>
</comment>
<gene>
    <name evidence="1" type="ORF">ACH5RR_034249</name>
</gene>
<dbReference type="AlphaFoldDB" id="A0ABD2YFT5"/>
<keyword evidence="2" id="KW-1185">Reference proteome</keyword>
<name>A0ABD2YFT5_9GENT</name>
<organism evidence="1 2">
    <name type="scientific">Cinchona calisaya</name>
    <dbReference type="NCBI Taxonomy" id="153742"/>
    <lineage>
        <taxon>Eukaryota</taxon>
        <taxon>Viridiplantae</taxon>
        <taxon>Streptophyta</taxon>
        <taxon>Embryophyta</taxon>
        <taxon>Tracheophyta</taxon>
        <taxon>Spermatophyta</taxon>
        <taxon>Magnoliopsida</taxon>
        <taxon>eudicotyledons</taxon>
        <taxon>Gunneridae</taxon>
        <taxon>Pentapetalae</taxon>
        <taxon>asterids</taxon>
        <taxon>lamiids</taxon>
        <taxon>Gentianales</taxon>
        <taxon>Rubiaceae</taxon>
        <taxon>Cinchonoideae</taxon>
        <taxon>Cinchoneae</taxon>
        <taxon>Cinchona</taxon>
    </lineage>
</organism>
<evidence type="ECO:0000313" key="2">
    <source>
        <dbReference type="Proteomes" id="UP001630127"/>
    </source>
</evidence>
<evidence type="ECO:0000313" key="1">
    <source>
        <dbReference type="EMBL" id="KAL3504408.1"/>
    </source>
</evidence>
<protein>
    <submittedName>
        <fullName evidence="1">Uncharacterized protein</fullName>
    </submittedName>
</protein>
<reference evidence="1 2" key="1">
    <citation type="submission" date="2024-11" db="EMBL/GenBank/DDBJ databases">
        <title>A near-complete genome assembly of Cinchona calisaya.</title>
        <authorList>
            <person name="Lian D.C."/>
            <person name="Zhao X.W."/>
            <person name="Wei L."/>
        </authorList>
    </citation>
    <scope>NUCLEOTIDE SEQUENCE [LARGE SCALE GENOMIC DNA]</scope>
    <source>
        <tissue evidence="1">Nenye</tissue>
    </source>
</reference>
<proteinExistence type="predicted"/>
<dbReference type="EMBL" id="JBJUIK010000014">
    <property type="protein sequence ID" value="KAL3504408.1"/>
    <property type="molecule type" value="Genomic_DNA"/>
</dbReference>